<sequence length="131" mass="14449">MKSAILSLILPLILAGTTDLDEVSIVYLAPGSSEYLEISSNPTTGYSWVVNSYTSDFFTIEDGGYIPDDTGDRVLSGSGGTQVFIVYANSTCVEGDNIQIEFLYVRSWETYPAYSKEVTFYATNDYTLLNM</sequence>
<dbReference type="AlphaFoldDB" id="A0A1R2BC27"/>
<evidence type="ECO:0000256" key="3">
    <source>
        <dbReference type="SAM" id="SignalP"/>
    </source>
</evidence>
<protein>
    <recommendedName>
        <fullName evidence="4">Proteinase inhibitor I42 chagasin domain-containing protein</fullName>
    </recommendedName>
</protein>
<evidence type="ECO:0000256" key="1">
    <source>
        <dbReference type="ARBA" id="ARBA00022690"/>
    </source>
</evidence>
<dbReference type="SUPFAM" id="SSF141066">
    <property type="entry name" value="ICP-like"/>
    <property type="match status" value="1"/>
</dbReference>
<dbReference type="GO" id="GO:0004869">
    <property type="term" value="F:cysteine-type endopeptidase inhibitor activity"/>
    <property type="evidence" value="ECO:0007669"/>
    <property type="project" value="UniProtKB-KW"/>
</dbReference>
<evidence type="ECO:0000313" key="6">
    <source>
        <dbReference type="Proteomes" id="UP000187209"/>
    </source>
</evidence>
<reference evidence="5 6" key="1">
    <citation type="submission" date="2016-11" db="EMBL/GenBank/DDBJ databases">
        <title>The macronuclear genome of Stentor coeruleus: a giant cell with tiny introns.</title>
        <authorList>
            <person name="Slabodnick M."/>
            <person name="Ruby J.G."/>
            <person name="Reiff S.B."/>
            <person name="Swart E.C."/>
            <person name="Gosai S."/>
            <person name="Prabakaran S."/>
            <person name="Witkowska E."/>
            <person name="Larue G.E."/>
            <person name="Fisher S."/>
            <person name="Freeman R.M."/>
            <person name="Gunawardena J."/>
            <person name="Chu W."/>
            <person name="Stover N.A."/>
            <person name="Gregory B.D."/>
            <person name="Nowacki M."/>
            <person name="Derisi J."/>
            <person name="Roy S.W."/>
            <person name="Marshall W.F."/>
            <person name="Sood P."/>
        </authorList>
    </citation>
    <scope>NUCLEOTIDE SEQUENCE [LARGE SCALE GENOMIC DNA]</scope>
    <source>
        <strain evidence="5">WM001</strain>
    </source>
</reference>
<keyword evidence="1" id="KW-0646">Protease inhibitor</keyword>
<feature type="chain" id="PRO_5012096606" description="Proteinase inhibitor I42 chagasin domain-containing protein" evidence="3">
    <location>
        <begin position="16"/>
        <end position="131"/>
    </location>
</feature>
<dbReference type="Proteomes" id="UP000187209">
    <property type="component" value="Unassembled WGS sequence"/>
</dbReference>
<dbReference type="InterPro" id="IPR018990">
    <property type="entry name" value="Prot_inh_I42_chagasin"/>
</dbReference>
<gene>
    <name evidence="5" type="ORF">SteCoe_26770</name>
</gene>
<dbReference type="PANTHER" id="PTHR36530">
    <property type="entry name" value="INHIBITOR OF CYSTEINE PEPTIDASE"/>
    <property type="match status" value="1"/>
</dbReference>
<feature type="domain" description="Proteinase inhibitor I42 chagasin" evidence="4">
    <location>
        <begin position="31"/>
        <end position="119"/>
    </location>
</feature>
<dbReference type="EMBL" id="MPUH01000759">
    <property type="protein sequence ID" value="OMJ74322.1"/>
    <property type="molecule type" value="Genomic_DNA"/>
</dbReference>
<evidence type="ECO:0000256" key="2">
    <source>
        <dbReference type="ARBA" id="ARBA00022704"/>
    </source>
</evidence>
<accession>A0A1R2BC27</accession>
<evidence type="ECO:0000259" key="4">
    <source>
        <dbReference type="Pfam" id="PF09394"/>
    </source>
</evidence>
<keyword evidence="6" id="KW-1185">Reference proteome</keyword>
<organism evidence="5 6">
    <name type="scientific">Stentor coeruleus</name>
    <dbReference type="NCBI Taxonomy" id="5963"/>
    <lineage>
        <taxon>Eukaryota</taxon>
        <taxon>Sar</taxon>
        <taxon>Alveolata</taxon>
        <taxon>Ciliophora</taxon>
        <taxon>Postciliodesmatophora</taxon>
        <taxon>Heterotrichea</taxon>
        <taxon>Heterotrichida</taxon>
        <taxon>Stentoridae</taxon>
        <taxon>Stentor</taxon>
    </lineage>
</organism>
<dbReference type="Pfam" id="PF09394">
    <property type="entry name" value="Inhibitor_I42"/>
    <property type="match status" value="1"/>
</dbReference>
<dbReference type="Gene3D" id="2.60.40.2020">
    <property type="match status" value="1"/>
</dbReference>
<name>A0A1R2BC27_9CILI</name>
<dbReference type="InterPro" id="IPR036331">
    <property type="entry name" value="Chagasin-like_sf"/>
</dbReference>
<feature type="signal peptide" evidence="3">
    <location>
        <begin position="1"/>
        <end position="15"/>
    </location>
</feature>
<dbReference type="PANTHER" id="PTHR36530:SF1">
    <property type="entry name" value="AMOEBIASIN-1"/>
    <property type="match status" value="1"/>
</dbReference>
<dbReference type="OrthoDB" id="25461at2759"/>
<keyword evidence="2" id="KW-0789">Thiol protease inhibitor</keyword>
<dbReference type="InterPro" id="IPR052781">
    <property type="entry name" value="Cys_protease_inhibitor_I42"/>
</dbReference>
<comment type="caution">
    <text evidence="5">The sequence shown here is derived from an EMBL/GenBank/DDBJ whole genome shotgun (WGS) entry which is preliminary data.</text>
</comment>
<proteinExistence type="predicted"/>
<evidence type="ECO:0000313" key="5">
    <source>
        <dbReference type="EMBL" id="OMJ74322.1"/>
    </source>
</evidence>
<keyword evidence="3" id="KW-0732">Signal</keyword>